<evidence type="ECO:0000256" key="4">
    <source>
        <dbReference type="RuleBase" id="RU361161"/>
    </source>
</evidence>
<dbReference type="SUPFAM" id="SSF52279">
    <property type="entry name" value="Beta-D-glucan exohydrolase, C-terminal domain"/>
    <property type="match status" value="1"/>
</dbReference>
<keyword evidence="4" id="KW-0326">Glycosidase</keyword>
<keyword evidence="3 4" id="KW-0378">Hydrolase</keyword>
<dbReference type="AlphaFoldDB" id="A0A6C0RF53"/>
<dbReference type="InterPro" id="IPR036962">
    <property type="entry name" value="Glyco_hydro_3_N_sf"/>
</dbReference>
<dbReference type="RefSeq" id="WP_163348104.1">
    <property type="nucleotide sequence ID" value="NZ_CP048409.1"/>
</dbReference>
<dbReference type="Gene3D" id="2.60.40.10">
    <property type="entry name" value="Immunoglobulins"/>
    <property type="match status" value="1"/>
</dbReference>
<dbReference type="InterPro" id="IPR017853">
    <property type="entry name" value="GH"/>
</dbReference>
<dbReference type="InterPro" id="IPR002772">
    <property type="entry name" value="Glyco_hydro_3_C"/>
</dbReference>
<comment type="similarity">
    <text evidence="1 4">Belongs to the glycosyl hydrolase 3 family.</text>
</comment>
<dbReference type="FunFam" id="2.60.40.10:FF:000495">
    <property type="entry name" value="Periplasmic beta-glucosidase"/>
    <property type="match status" value="1"/>
</dbReference>
<proteinExistence type="inferred from homology"/>
<dbReference type="EMBL" id="CP048409">
    <property type="protein sequence ID" value="QIA09144.1"/>
    <property type="molecule type" value="Genomic_DNA"/>
</dbReference>
<dbReference type="Proteomes" id="UP000474630">
    <property type="component" value="Chromosome"/>
</dbReference>
<dbReference type="GO" id="GO:0031222">
    <property type="term" value="P:arabinan catabolic process"/>
    <property type="evidence" value="ECO:0007669"/>
    <property type="project" value="TreeGrafter"/>
</dbReference>
<dbReference type="GO" id="GO:0009044">
    <property type="term" value="F:xylan 1,4-beta-xylosidase activity"/>
    <property type="evidence" value="ECO:0007669"/>
    <property type="project" value="InterPro"/>
</dbReference>
<dbReference type="InterPro" id="IPR044993">
    <property type="entry name" value="BXL"/>
</dbReference>
<accession>A0A6C0RF53</accession>
<evidence type="ECO:0000313" key="6">
    <source>
        <dbReference type="EMBL" id="QIA09144.1"/>
    </source>
</evidence>
<dbReference type="PRINTS" id="PR00133">
    <property type="entry name" value="GLHYDRLASE3"/>
</dbReference>
<dbReference type="Pfam" id="PF00933">
    <property type="entry name" value="Glyco_hydro_3"/>
    <property type="match status" value="1"/>
</dbReference>
<evidence type="ECO:0000256" key="1">
    <source>
        <dbReference type="ARBA" id="ARBA00005336"/>
    </source>
</evidence>
<dbReference type="GO" id="GO:0046556">
    <property type="term" value="F:alpha-L-arabinofuranosidase activity"/>
    <property type="evidence" value="ECO:0007669"/>
    <property type="project" value="TreeGrafter"/>
</dbReference>
<evidence type="ECO:0000256" key="3">
    <source>
        <dbReference type="ARBA" id="ARBA00022801"/>
    </source>
</evidence>
<organism evidence="6 7">
    <name type="scientific">Draconibacterium halophilum</name>
    <dbReference type="NCBI Taxonomy" id="2706887"/>
    <lineage>
        <taxon>Bacteria</taxon>
        <taxon>Pseudomonadati</taxon>
        <taxon>Bacteroidota</taxon>
        <taxon>Bacteroidia</taxon>
        <taxon>Marinilabiliales</taxon>
        <taxon>Prolixibacteraceae</taxon>
        <taxon>Draconibacterium</taxon>
    </lineage>
</organism>
<evidence type="ECO:0000313" key="7">
    <source>
        <dbReference type="Proteomes" id="UP000474630"/>
    </source>
</evidence>
<dbReference type="Gene3D" id="3.40.50.1700">
    <property type="entry name" value="Glycoside hydrolase family 3 C-terminal domain"/>
    <property type="match status" value="1"/>
</dbReference>
<dbReference type="InterPro" id="IPR026891">
    <property type="entry name" value="Fn3-like"/>
</dbReference>
<dbReference type="Pfam" id="PF14310">
    <property type="entry name" value="Fn3-like"/>
    <property type="match status" value="1"/>
</dbReference>
<dbReference type="Gene3D" id="3.20.20.300">
    <property type="entry name" value="Glycoside hydrolase, family 3, N-terminal domain"/>
    <property type="match status" value="1"/>
</dbReference>
<dbReference type="InterPro" id="IPR036881">
    <property type="entry name" value="Glyco_hydro_3_C_sf"/>
</dbReference>
<feature type="domain" description="Fibronectin type III-like" evidence="5">
    <location>
        <begin position="720"/>
        <end position="789"/>
    </location>
</feature>
<dbReference type="GO" id="GO:0045493">
    <property type="term" value="P:xylan catabolic process"/>
    <property type="evidence" value="ECO:0007669"/>
    <property type="project" value="InterPro"/>
</dbReference>
<dbReference type="KEGG" id="drc:G0Q07_16095"/>
<reference evidence="6 7" key="1">
    <citation type="submission" date="2020-02" db="EMBL/GenBank/DDBJ databases">
        <title>Genome sequencing for Draconibacterium sp. strain M1.</title>
        <authorList>
            <person name="Park S.-J."/>
        </authorList>
    </citation>
    <scope>NUCLEOTIDE SEQUENCE [LARGE SCALE GENOMIC DNA]</scope>
    <source>
        <strain evidence="6 7">M1</strain>
    </source>
</reference>
<keyword evidence="2" id="KW-0732">Signal</keyword>
<dbReference type="SUPFAM" id="SSF51445">
    <property type="entry name" value="(Trans)glycosidases"/>
    <property type="match status" value="1"/>
</dbReference>
<evidence type="ECO:0000259" key="5">
    <source>
        <dbReference type="SMART" id="SM01217"/>
    </source>
</evidence>
<dbReference type="InterPro" id="IPR001764">
    <property type="entry name" value="Glyco_hydro_3_N"/>
</dbReference>
<dbReference type="SMART" id="SM01217">
    <property type="entry name" value="Fn3_like"/>
    <property type="match status" value="1"/>
</dbReference>
<dbReference type="InterPro" id="IPR013783">
    <property type="entry name" value="Ig-like_fold"/>
</dbReference>
<dbReference type="GO" id="GO:0008422">
    <property type="term" value="F:beta-glucosidase activity"/>
    <property type="evidence" value="ECO:0007669"/>
    <property type="project" value="UniProtKB-ARBA"/>
</dbReference>
<name>A0A6C0RF53_9BACT</name>
<keyword evidence="7" id="KW-1185">Reference proteome</keyword>
<dbReference type="PANTHER" id="PTHR42721">
    <property type="entry name" value="SUGAR HYDROLASE-RELATED"/>
    <property type="match status" value="1"/>
</dbReference>
<dbReference type="InterPro" id="IPR019800">
    <property type="entry name" value="Glyco_hydro_3_AS"/>
</dbReference>
<evidence type="ECO:0000256" key="2">
    <source>
        <dbReference type="ARBA" id="ARBA00022729"/>
    </source>
</evidence>
<protein>
    <submittedName>
        <fullName evidence="6">Beta-glucosidase</fullName>
    </submittedName>
</protein>
<dbReference type="PROSITE" id="PS00775">
    <property type="entry name" value="GLYCOSYL_HYDROL_F3"/>
    <property type="match status" value="1"/>
</dbReference>
<gene>
    <name evidence="6" type="ORF">G0Q07_16095</name>
</gene>
<dbReference type="Pfam" id="PF01915">
    <property type="entry name" value="Glyco_hydro_3_C"/>
    <property type="match status" value="1"/>
</dbReference>
<sequence length="802" mass="88880">MLLKSILFYIIISVTILSTAFAQLDTTEKFISVGNLRFRDFNRNGKLDIYEDYRKSKEQRTTDLLSKMTLQEKLAQLRVPYAEKQKIYKGNKFNPDVASEMYPDGLGEIHRISEGAILWSTPLEKTPNPKDIIVLANETQRFFINDTRLGIPVLFLEEGLHGLVVKNGTMFPSTLGMSSSWNEDLLTEVYGVVAQEARAIGTHNILGPVLDLALDPRWGRTEETMGEDPYLVSRLGVAIVKALQGNTENADDRNLASTLKHLGAHGQPEAGSNTGPAFVSERWLREVNFKPFSAAITKANALGVMPNYNEISGIPSHADKWLLTDVLRDEWDFKGVVVSDYTATEELNHYHHIAADYAEAAALALNAGVDMELSDKPTYSNISEVLSKNLTTMDAVDKAVLHVLDLKFRLGIFENPYIEEDKTALIGSQEYRDLSLKAARQSMVLLKNNDQLLPLDKNKYKKIAIIGPHANECILGGYSHSPRTKVSPLEALKEKYKDAEFIYAEGCKLNAGKSSAGPTRLASHSSNLIRIKEAVTAARDADVIVLMVGGNDLISKEATSKFTPGDLVDLELLGDQNDLIDSLKTLNKPMAAFVFSGPPISFVNLKKNVSSIVQCWYLGQETGYAVAETLFGENNPSGKLTVSIPRSSGHLPVYYYAKPTARARGYNLDDISPLYPFGFGLSYTEYEYSNLQISKPAIATNEKTTVSIDVKNIGKLPGDEIVQLYIRDEVSSITRPVKELKDFKRISLKAGETKTVSFTVTPDKLSFYNINMKEVIEPGDFEIMVGPSSQTFDSVQLKVINN</sequence>
<dbReference type="PANTHER" id="PTHR42721:SF3">
    <property type="entry name" value="BETA-D-XYLOSIDASE 5-RELATED"/>
    <property type="match status" value="1"/>
</dbReference>